<dbReference type="AlphaFoldDB" id="A0A0E3Q288"/>
<reference evidence="2 3" key="1">
    <citation type="submission" date="2014-07" db="EMBL/GenBank/DDBJ databases">
        <title>Methanogenic archaea and the global carbon cycle.</title>
        <authorList>
            <person name="Henriksen J.R."/>
            <person name="Luke J."/>
            <person name="Reinhart S."/>
            <person name="Benedict M.N."/>
            <person name="Youngblut N.D."/>
            <person name="Metcalf M.E."/>
            <person name="Whitaker R.J."/>
            <person name="Metcalf W.W."/>
        </authorList>
    </citation>
    <scope>NUCLEOTIDE SEQUENCE [LARGE SCALE GENOMIC DNA]</scope>
    <source>
        <strain evidence="2 3">Z-761</strain>
    </source>
</reference>
<dbReference type="Proteomes" id="UP000033096">
    <property type="component" value="Chromosome"/>
</dbReference>
<sequence>MTGKKGQIMGRKATNEIKDEPGEPMTARSKMGEAVVSELEVKGIENLTPTEKKHLLLQLSRDKVKDSSAGPWEIVDVFRENWRTIKATLAQPVEIDVRDVGRDALFRVSLDITQLERELETQELK</sequence>
<organism evidence="2 3">
    <name type="scientific">Methanosarcina vacuolata Z-761</name>
    <dbReference type="NCBI Taxonomy" id="1434123"/>
    <lineage>
        <taxon>Archaea</taxon>
        <taxon>Methanobacteriati</taxon>
        <taxon>Methanobacteriota</taxon>
        <taxon>Stenosarchaea group</taxon>
        <taxon>Methanomicrobia</taxon>
        <taxon>Methanosarcinales</taxon>
        <taxon>Methanosarcinaceae</taxon>
        <taxon>Methanosarcina</taxon>
    </lineage>
</organism>
<dbReference type="PATRIC" id="fig|1434123.4.peg.1306"/>
<dbReference type="KEGG" id="mvc:MSVAZ_1114"/>
<dbReference type="HOGENOM" id="CLU_165879_0_0_2"/>
<gene>
    <name evidence="2" type="ORF">MSVAZ_1114</name>
</gene>
<keyword evidence="3" id="KW-1185">Reference proteome</keyword>
<evidence type="ECO:0000256" key="1">
    <source>
        <dbReference type="SAM" id="MobiDB-lite"/>
    </source>
</evidence>
<dbReference type="EMBL" id="CP009520">
    <property type="protein sequence ID" value="AKB43383.1"/>
    <property type="molecule type" value="Genomic_DNA"/>
</dbReference>
<feature type="region of interest" description="Disordered" evidence="1">
    <location>
        <begin position="1"/>
        <end position="28"/>
    </location>
</feature>
<name>A0A0E3Q288_9EURY</name>
<protein>
    <submittedName>
        <fullName evidence="2">Uncharacterized protein</fullName>
    </submittedName>
</protein>
<proteinExistence type="predicted"/>
<evidence type="ECO:0000313" key="2">
    <source>
        <dbReference type="EMBL" id="AKB43383.1"/>
    </source>
</evidence>
<accession>A0A0E3Q288</accession>
<evidence type="ECO:0000313" key="3">
    <source>
        <dbReference type="Proteomes" id="UP000033096"/>
    </source>
</evidence>